<name>A0ABQ5G9M9_9ASTR</name>
<gene>
    <name evidence="2" type="ORF">Tco_1031177</name>
</gene>
<keyword evidence="3" id="KW-1185">Reference proteome</keyword>
<dbReference type="Proteomes" id="UP001151760">
    <property type="component" value="Unassembled WGS sequence"/>
</dbReference>
<proteinExistence type="predicted"/>
<accession>A0ABQ5G9M9</accession>
<evidence type="ECO:0000313" key="2">
    <source>
        <dbReference type="EMBL" id="GJT71891.1"/>
    </source>
</evidence>
<feature type="compositionally biased region" description="Basic and acidic residues" evidence="1">
    <location>
        <begin position="123"/>
        <end position="147"/>
    </location>
</feature>
<feature type="region of interest" description="Disordered" evidence="1">
    <location>
        <begin position="60"/>
        <end position="103"/>
    </location>
</feature>
<dbReference type="EMBL" id="BQNB010018206">
    <property type="protein sequence ID" value="GJT71891.1"/>
    <property type="molecule type" value="Genomic_DNA"/>
</dbReference>
<protein>
    <submittedName>
        <fullName evidence="2">Uncharacterized protein</fullName>
    </submittedName>
</protein>
<reference evidence="2" key="1">
    <citation type="journal article" date="2022" name="Int. J. Mol. Sci.">
        <title>Draft Genome of Tanacetum Coccineum: Genomic Comparison of Closely Related Tanacetum-Family Plants.</title>
        <authorList>
            <person name="Yamashiro T."/>
            <person name="Shiraishi A."/>
            <person name="Nakayama K."/>
            <person name="Satake H."/>
        </authorList>
    </citation>
    <scope>NUCLEOTIDE SEQUENCE</scope>
</reference>
<evidence type="ECO:0000256" key="1">
    <source>
        <dbReference type="SAM" id="MobiDB-lite"/>
    </source>
</evidence>
<feature type="region of interest" description="Disordered" evidence="1">
    <location>
        <begin position="120"/>
        <end position="200"/>
    </location>
</feature>
<evidence type="ECO:0000313" key="3">
    <source>
        <dbReference type="Proteomes" id="UP001151760"/>
    </source>
</evidence>
<feature type="compositionally biased region" description="Acidic residues" evidence="1">
    <location>
        <begin position="186"/>
        <end position="197"/>
    </location>
</feature>
<sequence length="301" mass="34299">MAVLESCPKHNMVAYLEKTDGNTDIHSIRSDLLFEMMLLGIDYLTKTGKIDIYCSVVHVEPQSDPSPRPSPTTHIPDSIPEDSDGNQGGQSSSDRSLSGNEGGMTLQSVYDLFSTEDVNTRVSTDKEEVSIDRPDEGTDNQIKRRYDPQLPPTTTTPLIFGDDETIAQPLPKIDPKDKGKKKIKEEDESDTESEGIPEAEKKFNQLTRDEEMARKYSEVKMEGIELILERFEDNDGISKLREMKTNLQEWGQFIQYDIVERRYPLSKDLMQRMLDFGLEVKIESTVALDLIRFIKQQLNEE</sequence>
<comment type="caution">
    <text evidence="2">The sequence shown here is derived from an EMBL/GenBank/DDBJ whole genome shotgun (WGS) entry which is preliminary data.</text>
</comment>
<organism evidence="2 3">
    <name type="scientific">Tanacetum coccineum</name>
    <dbReference type="NCBI Taxonomy" id="301880"/>
    <lineage>
        <taxon>Eukaryota</taxon>
        <taxon>Viridiplantae</taxon>
        <taxon>Streptophyta</taxon>
        <taxon>Embryophyta</taxon>
        <taxon>Tracheophyta</taxon>
        <taxon>Spermatophyta</taxon>
        <taxon>Magnoliopsida</taxon>
        <taxon>eudicotyledons</taxon>
        <taxon>Gunneridae</taxon>
        <taxon>Pentapetalae</taxon>
        <taxon>asterids</taxon>
        <taxon>campanulids</taxon>
        <taxon>Asterales</taxon>
        <taxon>Asteraceae</taxon>
        <taxon>Asteroideae</taxon>
        <taxon>Anthemideae</taxon>
        <taxon>Anthemidinae</taxon>
        <taxon>Tanacetum</taxon>
    </lineage>
</organism>
<reference evidence="2" key="2">
    <citation type="submission" date="2022-01" db="EMBL/GenBank/DDBJ databases">
        <authorList>
            <person name="Yamashiro T."/>
            <person name="Shiraishi A."/>
            <person name="Satake H."/>
            <person name="Nakayama K."/>
        </authorList>
    </citation>
    <scope>NUCLEOTIDE SEQUENCE</scope>
</reference>